<dbReference type="GO" id="GO:0035556">
    <property type="term" value="P:intracellular signal transduction"/>
    <property type="evidence" value="ECO:0007669"/>
    <property type="project" value="TreeGrafter"/>
</dbReference>
<evidence type="ECO:0000256" key="11">
    <source>
        <dbReference type="ARBA" id="ARBA00048679"/>
    </source>
</evidence>
<feature type="compositionally biased region" description="Polar residues" evidence="12">
    <location>
        <begin position="469"/>
        <end position="486"/>
    </location>
</feature>
<evidence type="ECO:0000256" key="5">
    <source>
        <dbReference type="ARBA" id="ARBA00022679"/>
    </source>
</evidence>
<dbReference type="EMBL" id="ODYU01003478">
    <property type="protein sequence ID" value="SOQ42327.1"/>
    <property type="molecule type" value="Genomic_DNA"/>
</dbReference>
<keyword evidence="4" id="KW-0723">Serine/threonine-protein kinase</keyword>
<evidence type="ECO:0000259" key="13">
    <source>
        <dbReference type="PROSITE" id="PS50011"/>
    </source>
</evidence>
<organism evidence="15">
    <name type="scientific">Spodoptera frugiperda</name>
    <name type="common">Fall armyworm</name>
    <dbReference type="NCBI Taxonomy" id="7108"/>
    <lineage>
        <taxon>Eukaryota</taxon>
        <taxon>Metazoa</taxon>
        <taxon>Ecdysozoa</taxon>
        <taxon>Arthropoda</taxon>
        <taxon>Hexapoda</taxon>
        <taxon>Insecta</taxon>
        <taxon>Pterygota</taxon>
        <taxon>Neoptera</taxon>
        <taxon>Endopterygota</taxon>
        <taxon>Lepidoptera</taxon>
        <taxon>Glossata</taxon>
        <taxon>Ditrysia</taxon>
        <taxon>Noctuoidea</taxon>
        <taxon>Noctuidae</taxon>
        <taxon>Amphipyrinae</taxon>
        <taxon>Spodoptera</taxon>
    </lineage>
</organism>
<dbReference type="FunFam" id="3.30.200.20:FF:000550">
    <property type="entry name" value="Serine/threonine-protein kinase greatwall"/>
    <property type="match status" value="1"/>
</dbReference>
<dbReference type="Gene3D" id="3.30.200.20">
    <property type="entry name" value="Phosphorylase Kinase, domain 1"/>
    <property type="match status" value="1"/>
</dbReference>
<dbReference type="EC" id="2.7.11.1" evidence="2"/>
<dbReference type="OrthoDB" id="162894at2759"/>
<evidence type="ECO:0000256" key="8">
    <source>
        <dbReference type="ARBA" id="ARBA00022840"/>
    </source>
</evidence>
<evidence type="ECO:0000256" key="10">
    <source>
        <dbReference type="ARBA" id="ARBA00047899"/>
    </source>
</evidence>
<dbReference type="FunFam" id="1.10.510.10:FF:000278">
    <property type="entry name" value="serine/threonine-protein kinase greatwall isoform X1"/>
    <property type="match status" value="1"/>
</dbReference>
<evidence type="ECO:0000256" key="9">
    <source>
        <dbReference type="ARBA" id="ARBA00033099"/>
    </source>
</evidence>
<comment type="catalytic activity">
    <reaction evidence="11">
        <text>L-seryl-[protein] + ATP = O-phospho-L-seryl-[protein] + ADP + H(+)</text>
        <dbReference type="Rhea" id="RHEA:17989"/>
        <dbReference type="Rhea" id="RHEA-COMP:9863"/>
        <dbReference type="Rhea" id="RHEA-COMP:11604"/>
        <dbReference type="ChEBI" id="CHEBI:15378"/>
        <dbReference type="ChEBI" id="CHEBI:29999"/>
        <dbReference type="ChEBI" id="CHEBI:30616"/>
        <dbReference type="ChEBI" id="CHEBI:83421"/>
        <dbReference type="ChEBI" id="CHEBI:456216"/>
        <dbReference type="EC" id="2.7.11.1"/>
    </reaction>
</comment>
<keyword evidence="5" id="KW-0808">Transferase</keyword>
<keyword evidence="7" id="KW-0418">Kinase</keyword>
<keyword evidence="8" id="KW-0067">ATP-binding</keyword>
<dbReference type="SMART" id="SM00220">
    <property type="entry name" value="S_TKc"/>
    <property type="match status" value="1"/>
</dbReference>
<gene>
    <name evidence="15" type="ORF">SFRICE_003656</name>
</gene>
<name>A0A2H1VNF7_SPOFR</name>
<dbReference type="InterPro" id="IPR050236">
    <property type="entry name" value="Ser_Thr_kinase_AGC"/>
</dbReference>
<dbReference type="PANTHER" id="PTHR24356">
    <property type="entry name" value="SERINE/THREONINE-PROTEIN KINASE"/>
    <property type="match status" value="1"/>
</dbReference>
<dbReference type="Gene3D" id="1.10.510.10">
    <property type="entry name" value="Transferase(Phosphotransferase) domain 1"/>
    <property type="match status" value="2"/>
</dbReference>
<evidence type="ECO:0000256" key="4">
    <source>
        <dbReference type="ARBA" id="ARBA00022527"/>
    </source>
</evidence>
<evidence type="ECO:0000256" key="7">
    <source>
        <dbReference type="ARBA" id="ARBA00022777"/>
    </source>
</evidence>
<dbReference type="PROSITE" id="PS00108">
    <property type="entry name" value="PROTEIN_KINASE_ST"/>
    <property type="match status" value="1"/>
</dbReference>
<dbReference type="SUPFAM" id="SSF56112">
    <property type="entry name" value="Protein kinase-like (PK-like)"/>
    <property type="match status" value="1"/>
</dbReference>
<evidence type="ECO:0000256" key="3">
    <source>
        <dbReference type="ARBA" id="ARBA00022148"/>
    </source>
</evidence>
<dbReference type="InterPro" id="IPR000961">
    <property type="entry name" value="AGC-kinase_C"/>
</dbReference>
<reference evidence="15" key="1">
    <citation type="submission" date="2016-07" db="EMBL/GenBank/DDBJ databases">
        <authorList>
            <person name="Bretaudeau A."/>
        </authorList>
    </citation>
    <scope>NUCLEOTIDE SEQUENCE</scope>
    <source>
        <strain evidence="15">Rice</strain>
        <tissue evidence="15">Whole body</tissue>
    </source>
</reference>
<comment type="similarity">
    <text evidence="1">Belongs to the protein kinase superfamily. AGC Ser/Thr protein kinase family.</text>
</comment>
<proteinExistence type="inferred from homology"/>
<feature type="region of interest" description="Disordered" evidence="12">
    <location>
        <begin position="438"/>
        <end position="491"/>
    </location>
</feature>
<dbReference type="InterPro" id="IPR000719">
    <property type="entry name" value="Prot_kinase_dom"/>
</dbReference>
<feature type="domain" description="AGC-kinase C-terminal" evidence="14">
    <location>
        <begin position="775"/>
        <end position="818"/>
    </location>
</feature>
<evidence type="ECO:0000259" key="14">
    <source>
        <dbReference type="PROSITE" id="PS51285"/>
    </source>
</evidence>
<feature type="compositionally biased region" description="Low complexity" evidence="12">
    <location>
        <begin position="449"/>
        <end position="468"/>
    </location>
</feature>
<evidence type="ECO:0000313" key="15">
    <source>
        <dbReference type="EMBL" id="SOQ42327.1"/>
    </source>
</evidence>
<keyword evidence="6" id="KW-0547">Nucleotide-binding</keyword>
<evidence type="ECO:0000256" key="12">
    <source>
        <dbReference type="SAM" id="MobiDB-lite"/>
    </source>
</evidence>
<feature type="compositionally biased region" description="Polar residues" evidence="12">
    <location>
        <begin position="438"/>
        <end position="447"/>
    </location>
</feature>
<dbReference type="PROSITE" id="PS50011">
    <property type="entry name" value="PROTEIN_KINASE_DOM"/>
    <property type="match status" value="1"/>
</dbReference>
<dbReference type="GO" id="GO:0005634">
    <property type="term" value="C:nucleus"/>
    <property type="evidence" value="ECO:0007669"/>
    <property type="project" value="TreeGrafter"/>
</dbReference>
<feature type="domain" description="Protein kinase" evidence="13">
    <location>
        <begin position="186"/>
        <end position="774"/>
    </location>
</feature>
<comment type="catalytic activity">
    <reaction evidence="10">
        <text>L-threonyl-[protein] + ATP = O-phospho-L-threonyl-[protein] + ADP + H(+)</text>
        <dbReference type="Rhea" id="RHEA:46608"/>
        <dbReference type="Rhea" id="RHEA-COMP:11060"/>
        <dbReference type="Rhea" id="RHEA-COMP:11605"/>
        <dbReference type="ChEBI" id="CHEBI:15378"/>
        <dbReference type="ChEBI" id="CHEBI:30013"/>
        <dbReference type="ChEBI" id="CHEBI:30616"/>
        <dbReference type="ChEBI" id="CHEBI:61977"/>
        <dbReference type="ChEBI" id="CHEBI:456216"/>
        <dbReference type="EC" id="2.7.11.1"/>
    </reaction>
</comment>
<dbReference type="Pfam" id="PF00069">
    <property type="entry name" value="Pkinase"/>
    <property type="match status" value="2"/>
</dbReference>
<evidence type="ECO:0000256" key="6">
    <source>
        <dbReference type="ARBA" id="ARBA00022741"/>
    </source>
</evidence>
<dbReference type="PANTHER" id="PTHR24356:SF1">
    <property type="entry name" value="SERINE_THREONINE-PROTEIN KINASE GREATWALL"/>
    <property type="match status" value="1"/>
</dbReference>
<evidence type="ECO:0000256" key="2">
    <source>
        <dbReference type="ARBA" id="ARBA00012513"/>
    </source>
</evidence>
<dbReference type="GO" id="GO:0004674">
    <property type="term" value="F:protein serine/threonine kinase activity"/>
    <property type="evidence" value="ECO:0007669"/>
    <property type="project" value="UniProtKB-KW"/>
</dbReference>
<dbReference type="InterPro" id="IPR011009">
    <property type="entry name" value="Kinase-like_dom_sf"/>
</dbReference>
<dbReference type="InterPro" id="IPR008271">
    <property type="entry name" value="Ser/Thr_kinase_AS"/>
</dbReference>
<dbReference type="FunFam" id="1.10.510.10:FF:000484">
    <property type="entry name" value="Serine/threonine-protein kinase greatwall, putative"/>
    <property type="match status" value="1"/>
</dbReference>
<dbReference type="AlphaFoldDB" id="A0A2H1VNF7"/>
<dbReference type="GO" id="GO:0005524">
    <property type="term" value="F:ATP binding"/>
    <property type="evidence" value="ECO:0007669"/>
    <property type="project" value="UniProtKB-KW"/>
</dbReference>
<accession>A0A2H1VNF7</accession>
<protein>
    <recommendedName>
        <fullName evidence="3">Serine/threonine-protein kinase greatwall</fullName>
        <ecNumber evidence="2">2.7.11.1</ecNumber>
    </recommendedName>
    <alternativeName>
        <fullName evidence="9">Microtubule-associated serine/threonine-protein kinase-like</fullName>
    </alternativeName>
</protein>
<dbReference type="PROSITE" id="PS51285">
    <property type="entry name" value="AGC_KINASE_CTER"/>
    <property type="match status" value="1"/>
</dbReference>
<evidence type="ECO:0000256" key="1">
    <source>
        <dbReference type="ARBA" id="ARBA00009903"/>
    </source>
</evidence>
<sequence length="818" mass="91764">MGTYISKDTRRISFDNNFALSSPIPLQKSIEAENAMALNNLPPEPSDEILFKDGTGVQEDGEMEYWSHRIDYLKKEHQAINKIIESEYDKSIEKTNKTYEPPRITHEKIQKIKPCFDWRTKIMKCYEENSHQPLVCSALVQAFTNFPTMATTDTKVEEKASCHTILDKINSINDTVVAKPPDINDFTIIKPISRGAFGKVFLAHKKSNKDQLYAIKVMKKSDMINKNMVTQVVTERNALALSRSPFCVHLFYSLQSTSSIYLVMEYMVGGDLKSLLGVYGFLEESMAVFYIAEVTLALDYLHKHNIVHRDLKPDNMLISRTGHVKLTDFGLSKIEVNRDLEISDFVNCTPSLNMRTPGQLLSLTSHLSFGSGGGDSTHNSVMSTDACENLLDELKETSKLKSLFDGVSGLESSPLLNQSHMSGIHPFMSAESINLETSNDSSSYHTCESSRNSSNSRSKSTDPSSNSSVGESTVLSDSQHDQSTSPLCRGHSLKRIPSFRAKKRKRILDCEGDTPTGVTSLLESKENHSGLTQEIMALELSQNTPKRMSIHPTPDKRKNPIKGVLKKRWVSQNDSHHFNVGVIFSTPVNNKSPETKKKETRFNLPKEEQLSESKDKAFMFGKHVSTSLEIFPTRRLSKGEGSRSPTDVCRTPLATAHTPYRTPKSVRRGNLVSDQRILGTPDYLAPELLLRQGHGPPVDWWALGVCLYEFMTGVPPFNDETPQAVFKNILSRNIEWPEDDEALSPEAVSAIEDLLTMEPAARPAAAAVRAMPIFRNIDWDNQLNVEPPFIPTLDDVHDTGYFQARNILQQLHVSNFDM</sequence>